<dbReference type="GeneID" id="100282374"/>
<dbReference type="Pfam" id="PF13499">
    <property type="entry name" value="EF-hand_7"/>
    <property type="match status" value="1"/>
</dbReference>
<sequence>MGMVASMCTEPIKRHRVERDLDGKVADALRERTRSRQRTFRSVNSITMRLPRFKEGLRDVKNIFDQYDEDSDGTIDSEELQSFGSRVRVHMSEEEMSNLHRYCDIDSRKGVQFQEFVVLLCLAYLLFGPDVTRRVSEFESGKLNYVFDELIDAYIFFDKDGDGMLRRRDVTHRMNEASHQERTPSHITAQLFSTRSSCLLLFSPVAVLSKLMCVCVSVSVSAEEMDLNRNGKVNLKEFLYSMIRWAGLGTEDDGSDEASP</sequence>
<protein>
    <recommendedName>
        <fullName evidence="2">EF-hand domain-containing protein</fullName>
    </recommendedName>
</protein>
<dbReference type="Gramene" id="Zm00001eb089080_T003">
    <property type="protein sequence ID" value="Zm00001eb089080_P003"/>
    <property type="gene ID" value="Zm00001eb089080"/>
</dbReference>
<evidence type="ECO:0000259" key="2">
    <source>
        <dbReference type="PROSITE" id="PS50222"/>
    </source>
</evidence>
<evidence type="ECO:0007829" key="5">
    <source>
        <dbReference type="PeptideAtlas" id="A0A804MIU7"/>
    </source>
</evidence>
<dbReference type="SMART" id="SM00054">
    <property type="entry name" value="EFh"/>
    <property type="match status" value="2"/>
</dbReference>
<evidence type="ECO:0000313" key="3">
    <source>
        <dbReference type="EnsemblPlants" id="Zm00001eb089080_P003"/>
    </source>
</evidence>
<reference evidence="3" key="2">
    <citation type="submission" date="2019-07" db="EMBL/GenBank/DDBJ databases">
        <authorList>
            <person name="Seetharam A."/>
            <person name="Woodhouse M."/>
            <person name="Cannon E."/>
        </authorList>
    </citation>
    <scope>NUCLEOTIDE SEQUENCE [LARGE SCALE GENOMIC DNA]</scope>
    <source>
        <strain evidence="3">cv. B73</strain>
    </source>
</reference>
<dbReference type="PANTHER" id="PTHR23064">
    <property type="entry name" value="TROPONIN"/>
    <property type="match status" value="1"/>
</dbReference>
<name>A0A804MIU7_MAIZE</name>
<dbReference type="InterPro" id="IPR002048">
    <property type="entry name" value="EF_hand_dom"/>
</dbReference>
<dbReference type="InParanoid" id="A0A804MIU7"/>
<dbReference type="OrthoDB" id="26525at2759"/>
<dbReference type="Gene3D" id="1.10.238.10">
    <property type="entry name" value="EF-hand"/>
    <property type="match status" value="2"/>
</dbReference>
<accession>A0A804MIU7</accession>
<keyword evidence="1" id="KW-0106">Calcium</keyword>
<dbReference type="Proteomes" id="UP000007305">
    <property type="component" value="Chromosome 2"/>
</dbReference>
<keyword evidence="5" id="KW-1267">Proteomics identification</keyword>
<reference evidence="3" key="3">
    <citation type="submission" date="2021-05" db="UniProtKB">
        <authorList>
            <consortium name="EnsemblPlants"/>
        </authorList>
    </citation>
    <scope>IDENTIFICATION</scope>
    <source>
        <strain evidence="3">cv. B73</strain>
    </source>
</reference>
<dbReference type="PROSITE" id="PS50222">
    <property type="entry name" value="EF_HAND_2"/>
    <property type="match status" value="1"/>
</dbReference>
<dbReference type="InterPro" id="IPR018247">
    <property type="entry name" value="EF_Hand_1_Ca_BS"/>
</dbReference>
<reference evidence="4" key="1">
    <citation type="submission" date="2015-12" db="EMBL/GenBank/DDBJ databases">
        <title>Update maize B73 reference genome by single molecule sequencing technologies.</title>
        <authorList>
            <consortium name="Maize Genome Sequencing Project"/>
            <person name="Ware D."/>
        </authorList>
    </citation>
    <scope>NUCLEOTIDE SEQUENCE [LARGE SCALE GENOMIC DNA]</scope>
    <source>
        <strain evidence="4">cv. B73</strain>
    </source>
</reference>
<evidence type="ECO:0000256" key="1">
    <source>
        <dbReference type="ARBA" id="ARBA00022837"/>
    </source>
</evidence>
<dbReference type="AlphaFoldDB" id="A0A804MIU7"/>
<gene>
    <name evidence="3" type="primary">LOC100282374</name>
</gene>
<dbReference type="RefSeq" id="XP_008667961.1">
    <property type="nucleotide sequence ID" value="XM_008669739.3"/>
</dbReference>
<dbReference type="PROSITE" id="PS00018">
    <property type="entry name" value="EF_HAND_1"/>
    <property type="match status" value="2"/>
</dbReference>
<dbReference type="GO" id="GO:0005509">
    <property type="term" value="F:calcium ion binding"/>
    <property type="evidence" value="ECO:0007669"/>
    <property type="project" value="InterPro"/>
</dbReference>
<dbReference type="CDD" id="cd00051">
    <property type="entry name" value="EFh"/>
    <property type="match status" value="1"/>
</dbReference>
<feature type="domain" description="EF-hand" evidence="2">
    <location>
        <begin position="55"/>
        <end position="90"/>
    </location>
</feature>
<proteinExistence type="evidence at protein level"/>
<dbReference type="InterPro" id="IPR052591">
    <property type="entry name" value="CML21-like"/>
</dbReference>
<dbReference type="InterPro" id="IPR011992">
    <property type="entry name" value="EF-hand-dom_pair"/>
</dbReference>
<organism evidence="3 4">
    <name type="scientific">Zea mays</name>
    <name type="common">Maize</name>
    <dbReference type="NCBI Taxonomy" id="4577"/>
    <lineage>
        <taxon>Eukaryota</taxon>
        <taxon>Viridiplantae</taxon>
        <taxon>Streptophyta</taxon>
        <taxon>Embryophyta</taxon>
        <taxon>Tracheophyta</taxon>
        <taxon>Spermatophyta</taxon>
        <taxon>Magnoliopsida</taxon>
        <taxon>Liliopsida</taxon>
        <taxon>Poales</taxon>
        <taxon>Poaceae</taxon>
        <taxon>PACMAD clade</taxon>
        <taxon>Panicoideae</taxon>
        <taxon>Andropogonodae</taxon>
        <taxon>Andropogoneae</taxon>
        <taxon>Tripsacinae</taxon>
        <taxon>Zea</taxon>
    </lineage>
</organism>
<dbReference type="EnsemblPlants" id="Zm00001eb089080_T003">
    <property type="protein sequence ID" value="Zm00001eb089080_P003"/>
    <property type="gene ID" value="Zm00001eb089080"/>
</dbReference>
<evidence type="ECO:0000313" key="4">
    <source>
        <dbReference type="Proteomes" id="UP000007305"/>
    </source>
</evidence>
<dbReference type="SUPFAM" id="SSF47473">
    <property type="entry name" value="EF-hand"/>
    <property type="match status" value="1"/>
</dbReference>
<keyword evidence="4" id="KW-1185">Reference proteome</keyword>